<feature type="transmembrane region" description="Helical" evidence="8">
    <location>
        <begin position="317"/>
        <end position="339"/>
    </location>
</feature>
<dbReference type="PROSITE" id="PS50850">
    <property type="entry name" value="MFS"/>
    <property type="match status" value="1"/>
</dbReference>
<feature type="transmembrane region" description="Helical" evidence="8">
    <location>
        <begin position="155"/>
        <end position="176"/>
    </location>
</feature>
<dbReference type="CDD" id="cd17321">
    <property type="entry name" value="MFS_MMR_MDR_like"/>
    <property type="match status" value="1"/>
</dbReference>
<feature type="transmembrane region" description="Helical" evidence="8">
    <location>
        <begin position="74"/>
        <end position="90"/>
    </location>
</feature>
<feature type="transmembrane region" description="Helical" evidence="8">
    <location>
        <begin position="188"/>
        <end position="208"/>
    </location>
</feature>
<dbReference type="Gene3D" id="1.20.1250.20">
    <property type="entry name" value="MFS general substrate transporter like domains"/>
    <property type="match status" value="1"/>
</dbReference>
<dbReference type="AlphaFoldDB" id="A0A4D4J5W8"/>
<keyword evidence="5 8" id="KW-0812">Transmembrane</keyword>
<dbReference type="OrthoDB" id="9781469at2"/>
<feature type="domain" description="Major facilitator superfamily (MFS) profile" evidence="9">
    <location>
        <begin position="32"/>
        <end position="476"/>
    </location>
</feature>
<feature type="transmembrane region" description="Helical" evidence="8">
    <location>
        <begin position="130"/>
        <end position="148"/>
    </location>
</feature>
<sequence>MNISTRPETTAVQRPPVRRGVPELGRRRRLLVLAICCASIVVVVMDISIVNVALPAIRRDLHASVSGLQWTVDAYTVVLASFLVLGGSTADRVGRRRVFQAGLATFGLGSLLCGLAPGIGWLIAARALQAVGGSMLNPVAMAIVANTFPDRVERARAIGVFGAMSGLSLALGPILGGALVDGFGWRSIFWINVPIVAAAVTCTALFVPESRAARARRFDPVGQTLMILVLGSVVYAIIESRALGWTSPVILGLLAVTVLGVLGILGYEPRRVDPLLELRLFRSVPFSAAILMALWGLCGFGAFLFVTTQYLQDVRGMSALTAGLCLLPVGVLVLALSPVAGRLVGARGPRLPLVVAGAALALGGGASFWLGPATPLPAVLAVYLLFGVFLGTVNPPITNTAVSGMPVSMAGVAASLASAGRQTGTTLGVAISGTIAASGMARGGTAATGAAHGVWWLVLGLGVGILVLGLLSTRRRALDTARRAAALFEEVDQGAPQLGDR</sequence>
<evidence type="ECO:0000256" key="1">
    <source>
        <dbReference type="ARBA" id="ARBA00004651"/>
    </source>
</evidence>
<feature type="transmembrane region" description="Helical" evidence="8">
    <location>
        <begin position="30"/>
        <end position="54"/>
    </location>
</feature>
<keyword evidence="11" id="KW-1185">Reference proteome</keyword>
<feature type="transmembrane region" description="Helical" evidence="8">
    <location>
        <begin position="102"/>
        <end position="124"/>
    </location>
</feature>
<evidence type="ECO:0000313" key="11">
    <source>
        <dbReference type="Proteomes" id="UP000298860"/>
    </source>
</evidence>
<name>A0A4D4J5W8_9PSEU</name>
<dbReference type="SUPFAM" id="SSF103473">
    <property type="entry name" value="MFS general substrate transporter"/>
    <property type="match status" value="1"/>
</dbReference>
<dbReference type="Gene3D" id="1.20.1720.10">
    <property type="entry name" value="Multidrug resistance protein D"/>
    <property type="match status" value="1"/>
</dbReference>
<reference evidence="11" key="1">
    <citation type="submission" date="2019-04" db="EMBL/GenBank/DDBJ databases">
        <title>Draft genome sequence of Pseudonocardiaceae bacterium SL3-2-4.</title>
        <authorList>
            <person name="Ningsih F."/>
            <person name="Yokota A."/>
            <person name="Sakai Y."/>
            <person name="Nanatani K."/>
            <person name="Yabe S."/>
            <person name="Oetari A."/>
            <person name="Sjamsuridzal W."/>
        </authorList>
    </citation>
    <scope>NUCLEOTIDE SEQUENCE [LARGE SCALE GENOMIC DNA]</scope>
    <source>
        <strain evidence="11">SL3-2-4</strain>
    </source>
</reference>
<comment type="caution">
    <text evidence="10">The sequence shown here is derived from an EMBL/GenBank/DDBJ whole genome shotgun (WGS) entry which is preliminary data.</text>
</comment>
<dbReference type="EMBL" id="BJFL01000008">
    <property type="protein sequence ID" value="GDY30492.1"/>
    <property type="molecule type" value="Genomic_DNA"/>
</dbReference>
<dbReference type="InterPro" id="IPR036259">
    <property type="entry name" value="MFS_trans_sf"/>
</dbReference>
<evidence type="ECO:0000259" key="9">
    <source>
        <dbReference type="PROSITE" id="PS50850"/>
    </source>
</evidence>
<dbReference type="NCBIfam" id="TIGR00711">
    <property type="entry name" value="efflux_EmrB"/>
    <property type="match status" value="1"/>
</dbReference>
<dbReference type="InterPro" id="IPR011701">
    <property type="entry name" value="MFS"/>
</dbReference>
<comment type="subcellular location">
    <subcellularLocation>
        <location evidence="1">Cell membrane</location>
        <topology evidence="1">Multi-pass membrane protein</topology>
    </subcellularLocation>
</comment>
<feature type="transmembrane region" description="Helical" evidence="8">
    <location>
        <begin position="376"/>
        <end position="393"/>
    </location>
</feature>
<comment type="similarity">
    <text evidence="2">Belongs to the major facilitator superfamily. EmrB family.</text>
</comment>
<evidence type="ECO:0000256" key="3">
    <source>
        <dbReference type="ARBA" id="ARBA00022448"/>
    </source>
</evidence>
<dbReference type="InterPro" id="IPR004638">
    <property type="entry name" value="EmrB-like"/>
</dbReference>
<evidence type="ECO:0000313" key="10">
    <source>
        <dbReference type="EMBL" id="GDY30492.1"/>
    </source>
</evidence>
<evidence type="ECO:0000256" key="7">
    <source>
        <dbReference type="ARBA" id="ARBA00023136"/>
    </source>
</evidence>
<dbReference type="GO" id="GO:0022857">
    <property type="term" value="F:transmembrane transporter activity"/>
    <property type="evidence" value="ECO:0007669"/>
    <property type="project" value="InterPro"/>
</dbReference>
<feature type="transmembrane region" description="Helical" evidence="8">
    <location>
        <begin position="351"/>
        <end position="370"/>
    </location>
</feature>
<evidence type="ECO:0000256" key="6">
    <source>
        <dbReference type="ARBA" id="ARBA00022989"/>
    </source>
</evidence>
<evidence type="ECO:0000256" key="5">
    <source>
        <dbReference type="ARBA" id="ARBA00022692"/>
    </source>
</evidence>
<evidence type="ECO:0000256" key="2">
    <source>
        <dbReference type="ARBA" id="ARBA00008537"/>
    </source>
</evidence>
<keyword evidence="4" id="KW-1003">Cell membrane</keyword>
<evidence type="ECO:0000256" key="4">
    <source>
        <dbReference type="ARBA" id="ARBA00022475"/>
    </source>
</evidence>
<dbReference type="InterPro" id="IPR020846">
    <property type="entry name" value="MFS_dom"/>
</dbReference>
<feature type="transmembrane region" description="Helical" evidence="8">
    <location>
        <begin position="454"/>
        <end position="473"/>
    </location>
</feature>
<accession>A0A4D4J5W8</accession>
<evidence type="ECO:0000256" key="8">
    <source>
        <dbReference type="SAM" id="Phobius"/>
    </source>
</evidence>
<dbReference type="PANTHER" id="PTHR42718">
    <property type="entry name" value="MAJOR FACILITATOR SUPERFAMILY MULTIDRUG TRANSPORTER MFSC"/>
    <property type="match status" value="1"/>
</dbReference>
<feature type="transmembrane region" description="Helical" evidence="8">
    <location>
        <begin position="288"/>
        <end position="311"/>
    </location>
</feature>
<dbReference type="PANTHER" id="PTHR42718:SF9">
    <property type="entry name" value="MAJOR FACILITATOR SUPERFAMILY MULTIDRUG TRANSPORTER MFSC"/>
    <property type="match status" value="1"/>
</dbReference>
<dbReference type="Pfam" id="PF07690">
    <property type="entry name" value="MFS_1"/>
    <property type="match status" value="1"/>
</dbReference>
<feature type="transmembrane region" description="Helical" evidence="8">
    <location>
        <begin position="244"/>
        <end position="267"/>
    </location>
</feature>
<organism evidence="10 11">
    <name type="scientific">Gandjariella thermophila</name>
    <dbReference type="NCBI Taxonomy" id="1931992"/>
    <lineage>
        <taxon>Bacteria</taxon>
        <taxon>Bacillati</taxon>
        <taxon>Actinomycetota</taxon>
        <taxon>Actinomycetes</taxon>
        <taxon>Pseudonocardiales</taxon>
        <taxon>Pseudonocardiaceae</taxon>
        <taxon>Gandjariella</taxon>
    </lineage>
</organism>
<keyword evidence="3" id="KW-0813">Transport</keyword>
<dbReference type="Proteomes" id="UP000298860">
    <property type="component" value="Unassembled WGS sequence"/>
</dbReference>
<proteinExistence type="inferred from homology"/>
<protein>
    <submittedName>
        <fullName evidence="10">MFS transporter</fullName>
    </submittedName>
</protein>
<gene>
    <name evidence="10" type="ORF">GTS_21250</name>
</gene>
<keyword evidence="7 8" id="KW-0472">Membrane</keyword>
<keyword evidence="6 8" id="KW-1133">Transmembrane helix</keyword>
<dbReference type="GO" id="GO:0005886">
    <property type="term" value="C:plasma membrane"/>
    <property type="evidence" value="ECO:0007669"/>
    <property type="project" value="UniProtKB-SubCell"/>
</dbReference>